<proteinExistence type="inferred from homology"/>
<evidence type="ECO:0000256" key="1">
    <source>
        <dbReference type="ARBA" id="ARBA00006739"/>
    </source>
</evidence>
<dbReference type="PANTHER" id="PTHR43179">
    <property type="entry name" value="RHAMNOSYLTRANSFERASE WBBL"/>
    <property type="match status" value="1"/>
</dbReference>
<gene>
    <name evidence="5" type="ordered locus">MmarC5_1310</name>
</gene>
<evidence type="ECO:0000256" key="2">
    <source>
        <dbReference type="ARBA" id="ARBA00022676"/>
    </source>
</evidence>
<comment type="similarity">
    <text evidence="1">Belongs to the glycosyltransferase 2 family.</text>
</comment>
<feature type="domain" description="Glycosyltransferase 2-like" evidence="4">
    <location>
        <begin position="6"/>
        <end position="59"/>
    </location>
</feature>
<sequence length="342" mass="39484">MNSQVSIIILNWNGWEDTLECLDSLYRIEYPDYNVVLIDNGSEDESIEKIKEYCGGEIEVHSKFFKNVQQTNPIEIWEISEKDALKNNFQKKEEFMKQLSNKKLILIKNNENYGFAGGNNVGIDFVINNLNSEYVLFLNNDTVVDKDFLTEMVKTAKSTNVGMVGSKIYYYDYEGKDNVIWALGGGGMNLKTGFVWHNKFRKEDIGGLGDNLECGFITGCSLLIKKDILHKLKGFDKDYFCYFEDADLSARCKKLGYKLLCACKSKVRHKVSASSGEYSPFLIYMITRNNLYFVKKNHGSKIYCLIYLLTFRLFGRLFRLGMRNELGLIKYYFKGIYDGLKI</sequence>
<dbReference type="Proteomes" id="UP000000253">
    <property type="component" value="Chromosome"/>
</dbReference>
<dbReference type="InterPro" id="IPR001173">
    <property type="entry name" value="Glyco_trans_2-like"/>
</dbReference>
<accession>A4FZH4</accession>
<dbReference type="GeneID" id="4929132"/>
<keyword evidence="2" id="KW-0328">Glycosyltransferase</keyword>
<reference evidence="5 6" key="1">
    <citation type="submission" date="2007-03" db="EMBL/GenBank/DDBJ databases">
        <title>Complete sequence of chromosome of Methanococcus maripaludis C5.</title>
        <authorList>
            <consortium name="US DOE Joint Genome Institute"/>
            <person name="Copeland A."/>
            <person name="Lucas S."/>
            <person name="Lapidus A."/>
            <person name="Barry K."/>
            <person name="Glavina del Rio T."/>
            <person name="Dalin E."/>
            <person name="Tice H."/>
            <person name="Pitluck S."/>
            <person name="Chertkov O."/>
            <person name="Brettin T."/>
            <person name="Bruce D."/>
            <person name="Han C."/>
            <person name="Detter J.C."/>
            <person name="Schmutz J."/>
            <person name="Larimer F."/>
            <person name="Land M."/>
            <person name="Hauser L."/>
            <person name="Kyrpides N."/>
            <person name="Mikhailova N."/>
            <person name="Sieprawska-Lupa M."/>
            <person name="Whitman W.B."/>
            <person name="Richardson P."/>
        </authorList>
    </citation>
    <scope>NUCLEOTIDE SEQUENCE [LARGE SCALE GENOMIC DNA]</scope>
    <source>
        <strain evidence="6">C5 / ATCC BAA-1333</strain>
    </source>
</reference>
<dbReference type="AlphaFoldDB" id="A4FZH4"/>
<dbReference type="PANTHER" id="PTHR43179:SF12">
    <property type="entry name" value="GALACTOFURANOSYLTRANSFERASE GLFT2"/>
    <property type="match status" value="1"/>
</dbReference>
<dbReference type="CDD" id="cd04186">
    <property type="entry name" value="GT_2_like_c"/>
    <property type="match status" value="1"/>
</dbReference>
<name>A4FZH4_METM5</name>
<evidence type="ECO:0000259" key="4">
    <source>
        <dbReference type="Pfam" id="PF00535"/>
    </source>
</evidence>
<evidence type="ECO:0000313" key="6">
    <source>
        <dbReference type="Proteomes" id="UP000000253"/>
    </source>
</evidence>
<dbReference type="eggNOG" id="arCOG01383">
    <property type="taxonomic scope" value="Archaea"/>
</dbReference>
<organism evidence="5 6">
    <name type="scientific">Methanococcus maripaludis (strain C5 / ATCC BAA-1333)</name>
    <dbReference type="NCBI Taxonomy" id="402880"/>
    <lineage>
        <taxon>Archaea</taxon>
        <taxon>Methanobacteriati</taxon>
        <taxon>Methanobacteriota</taxon>
        <taxon>Methanomada group</taxon>
        <taxon>Methanococci</taxon>
        <taxon>Methanococcales</taxon>
        <taxon>Methanococcaceae</taxon>
        <taxon>Methanococcus</taxon>
    </lineage>
</organism>
<dbReference type="Gene3D" id="3.90.550.10">
    <property type="entry name" value="Spore Coat Polysaccharide Biosynthesis Protein SpsA, Chain A"/>
    <property type="match status" value="1"/>
</dbReference>
<protein>
    <submittedName>
        <fullName evidence="5">Glycosyl transferase, family 2</fullName>
    </submittedName>
</protein>
<dbReference type="InterPro" id="IPR029044">
    <property type="entry name" value="Nucleotide-diphossugar_trans"/>
</dbReference>
<dbReference type="STRING" id="402880.MmarC5_1310"/>
<evidence type="ECO:0000256" key="3">
    <source>
        <dbReference type="ARBA" id="ARBA00022679"/>
    </source>
</evidence>
<dbReference type="OrthoDB" id="46222at2157"/>
<dbReference type="CAZy" id="GT2">
    <property type="family name" value="Glycosyltransferase Family 2"/>
</dbReference>
<dbReference type="Pfam" id="PF00535">
    <property type="entry name" value="Glycos_transf_2"/>
    <property type="match status" value="2"/>
</dbReference>
<dbReference type="EMBL" id="CP000609">
    <property type="protein sequence ID" value="ABO35608.1"/>
    <property type="molecule type" value="Genomic_DNA"/>
</dbReference>
<evidence type="ECO:0000313" key="5">
    <source>
        <dbReference type="EMBL" id="ABO35608.1"/>
    </source>
</evidence>
<dbReference type="HOGENOM" id="CLU_023845_4_1_2"/>
<dbReference type="GO" id="GO:0016757">
    <property type="term" value="F:glycosyltransferase activity"/>
    <property type="evidence" value="ECO:0007669"/>
    <property type="project" value="UniProtKB-KW"/>
</dbReference>
<keyword evidence="3 5" id="KW-0808">Transferase</keyword>
<feature type="domain" description="Glycosyltransferase 2-like" evidence="4">
    <location>
        <begin position="94"/>
        <end position="231"/>
    </location>
</feature>
<dbReference type="KEGG" id="mmq:MmarC5_1310"/>
<dbReference type="SUPFAM" id="SSF53448">
    <property type="entry name" value="Nucleotide-diphospho-sugar transferases"/>
    <property type="match status" value="1"/>
</dbReference>
<dbReference type="RefSeq" id="WP_011869059.1">
    <property type="nucleotide sequence ID" value="NC_009135.1"/>
</dbReference>